<comment type="caution">
    <text evidence="3">The sequence shown here is derived from an EMBL/GenBank/DDBJ whole genome shotgun (WGS) entry which is preliminary data.</text>
</comment>
<dbReference type="EMBL" id="RBNJ01014965">
    <property type="protein sequence ID" value="RUS24762.1"/>
    <property type="molecule type" value="Genomic_DNA"/>
</dbReference>
<gene>
    <name evidence="3" type="ORF">BC938DRAFT_473103</name>
</gene>
<dbReference type="SUPFAM" id="SSF57850">
    <property type="entry name" value="RING/U-box"/>
    <property type="match status" value="1"/>
</dbReference>
<keyword evidence="1" id="KW-0479">Metal-binding</keyword>
<dbReference type="Proteomes" id="UP000274822">
    <property type="component" value="Unassembled WGS sequence"/>
</dbReference>
<evidence type="ECO:0000313" key="3">
    <source>
        <dbReference type="EMBL" id="RUS24762.1"/>
    </source>
</evidence>
<dbReference type="CDD" id="cd16457">
    <property type="entry name" value="RING-H2_BRAP2"/>
    <property type="match status" value="1"/>
</dbReference>
<dbReference type="PROSITE" id="PS50089">
    <property type="entry name" value="ZF_RING_2"/>
    <property type="match status" value="1"/>
</dbReference>
<dbReference type="InterPro" id="IPR001841">
    <property type="entry name" value="Znf_RING"/>
</dbReference>
<dbReference type="Gene3D" id="3.30.40.10">
    <property type="entry name" value="Zinc/RING finger domain, C3HC4 (zinc finger)"/>
    <property type="match status" value="1"/>
</dbReference>
<dbReference type="GO" id="GO:0061630">
    <property type="term" value="F:ubiquitin protein ligase activity"/>
    <property type="evidence" value="ECO:0007669"/>
    <property type="project" value="TreeGrafter"/>
</dbReference>
<evidence type="ECO:0000256" key="1">
    <source>
        <dbReference type="PROSITE-ProRule" id="PRU00175"/>
    </source>
</evidence>
<evidence type="ECO:0000259" key="2">
    <source>
        <dbReference type="PROSITE" id="PS50089"/>
    </source>
</evidence>
<dbReference type="GO" id="GO:0016567">
    <property type="term" value="P:protein ubiquitination"/>
    <property type="evidence" value="ECO:0007669"/>
    <property type="project" value="TreeGrafter"/>
</dbReference>
<dbReference type="GO" id="GO:0008270">
    <property type="term" value="F:zinc ion binding"/>
    <property type="evidence" value="ECO:0007669"/>
    <property type="project" value="UniProtKB-KW"/>
</dbReference>
<dbReference type="InterPro" id="IPR047243">
    <property type="entry name" value="RING-H2_BRAP2"/>
</dbReference>
<dbReference type="AlphaFoldDB" id="A0A433Q4U5"/>
<protein>
    <recommendedName>
        <fullName evidence="2">RING-type domain-containing protein</fullName>
    </recommendedName>
</protein>
<dbReference type="PANTHER" id="PTHR24007:SF7">
    <property type="entry name" value="BRCA1-ASSOCIATED PROTEIN"/>
    <property type="match status" value="1"/>
</dbReference>
<dbReference type="Pfam" id="PF13639">
    <property type="entry name" value="zf-RING_2"/>
    <property type="match status" value="1"/>
</dbReference>
<dbReference type="PANTHER" id="PTHR24007">
    <property type="entry name" value="BRCA1-ASSOCIATED PROTEIN"/>
    <property type="match status" value="1"/>
</dbReference>
<sequence length="119" mass="13067">MARPSVRWKHTGLSPLISHLSIYAKPEICHVVYIKSVEFNSTSIPPYAFPFLHDTIAAPPDVVSSKADLAATTDDGGLYELPTCPVCLERMDASVTGLLTILCQHTFHCHCLSKWGDGR</sequence>
<name>A0A433Q4U5_9FUNG</name>
<accession>A0A433Q4U5</accession>
<keyword evidence="4" id="KW-1185">Reference proteome</keyword>
<dbReference type="InterPro" id="IPR013083">
    <property type="entry name" value="Znf_RING/FYVE/PHD"/>
</dbReference>
<feature type="domain" description="RING-type" evidence="2">
    <location>
        <begin position="84"/>
        <end position="115"/>
    </location>
</feature>
<dbReference type="GO" id="GO:0007265">
    <property type="term" value="P:Ras protein signal transduction"/>
    <property type="evidence" value="ECO:0007669"/>
    <property type="project" value="TreeGrafter"/>
</dbReference>
<evidence type="ECO:0000313" key="4">
    <source>
        <dbReference type="Proteomes" id="UP000274822"/>
    </source>
</evidence>
<dbReference type="GO" id="GO:0005737">
    <property type="term" value="C:cytoplasm"/>
    <property type="evidence" value="ECO:0007669"/>
    <property type="project" value="TreeGrafter"/>
</dbReference>
<keyword evidence="1" id="KW-0863">Zinc-finger</keyword>
<organism evidence="3 4">
    <name type="scientific">Jimgerdemannia flammicorona</name>
    <dbReference type="NCBI Taxonomy" id="994334"/>
    <lineage>
        <taxon>Eukaryota</taxon>
        <taxon>Fungi</taxon>
        <taxon>Fungi incertae sedis</taxon>
        <taxon>Mucoromycota</taxon>
        <taxon>Mucoromycotina</taxon>
        <taxon>Endogonomycetes</taxon>
        <taxon>Endogonales</taxon>
        <taxon>Endogonaceae</taxon>
        <taxon>Jimgerdemannia</taxon>
    </lineage>
</organism>
<keyword evidence="1" id="KW-0862">Zinc</keyword>
<reference evidence="3 4" key="1">
    <citation type="journal article" date="2018" name="New Phytol.">
        <title>Phylogenomics of Endogonaceae and evolution of mycorrhizas within Mucoromycota.</title>
        <authorList>
            <person name="Chang Y."/>
            <person name="Desiro A."/>
            <person name="Na H."/>
            <person name="Sandor L."/>
            <person name="Lipzen A."/>
            <person name="Clum A."/>
            <person name="Barry K."/>
            <person name="Grigoriev I.V."/>
            <person name="Martin F.M."/>
            <person name="Stajich J.E."/>
            <person name="Smith M.E."/>
            <person name="Bonito G."/>
            <person name="Spatafora J.W."/>
        </authorList>
    </citation>
    <scope>NUCLEOTIDE SEQUENCE [LARGE SCALE GENOMIC DNA]</scope>
    <source>
        <strain evidence="3 4">AD002</strain>
    </source>
</reference>
<proteinExistence type="predicted"/>